<dbReference type="EMBL" id="CP133548">
    <property type="protein sequence ID" value="WMS87940.1"/>
    <property type="molecule type" value="Genomic_DNA"/>
</dbReference>
<sequence length="296" mass="32831">MTNFNQTKLGHQLKHNALPDMALKDLLPGDVILSRGICTGKGLCISDIIVALDGGDYSHAAVFDGKHFVQATTKGVVASEPVRQIEHQSYLHVYRFLDSEGNPLDVSLPSLPVTNASHTMLGMPYAYDELVLVAMLVIMRKVTSISLLKDIIELFGGVALTKLREWYEKHIKHSESRSVICSEVVAQSFWDASDGNGKPYGLEIEVIGRHRSGNELPQNLPLDCEQFLDNLEDFMAEENPLFYQANQLLVEQMTMKGMPSVKQTVIAGSRLLPANCVSPCDLQRCQTLHFVGNYVD</sequence>
<dbReference type="KEGG" id="plei:Q9312_03225"/>
<dbReference type="AlphaFoldDB" id="A0AA51X8B5"/>
<evidence type="ECO:0000313" key="1">
    <source>
        <dbReference type="EMBL" id="WMS87940.1"/>
    </source>
</evidence>
<evidence type="ECO:0008006" key="3">
    <source>
        <dbReference type="Google" id="ProtNLM"/>
    </source>
</evidence>
<keyword evidence="2" id="KW-1185">Reference proteome</keyword>
<dbReference type="SUPFAM" id="SSF54001">
    <property type="entry name" value="Cysteine proteinases"/>
    <property type="match status" value="1"/>
</dbReference>
<dbReference type="InterPro" id="IPR038765">
    <property type="entry name" value="Papain-like_cys_pep_sf"/>
</dbReference>
<dbReference type="RefSeq" id="WP_309203108.1">
    <property type="nucleotide sequence ID" value="NZ_CP133548.1"/>
</dbReference>
<accession>A0AA51X8B5</accession>
<dbReference type="Gene3D" id="3.90.1720.10">
    <property type="entry name" value="endopeptidase domain like (from Nostoc punctiforme)"/>
    <property type="match status" value="1"/>
</dbReference>
<name>A0AA51X8B5_9GAMM</name>
<gene>
    <name evidence="1" type="ORF">Q9312_03225</name>
</gene>
<proteinExistence type="predicted"/>
<organism evidence="1 2">
    <name type="scientific">Pleionea litopenaei</name>
    <dbReference type="NCBI Taxonomy" id="3070815"/>
    <lineage>
        <taxon>Bacteria</taxon>
        <taxon>Pseudomonadati</taxon>
        <taxon>Pseudomonadota</taxon>
        <taxon>Gammaproteobacteria</taxon>
        <taxon>Oceanospirillales</taxon>
        <taxon>Pleioneaceae</taxon>
        <taxon>Pleionea</taxon>
    </lineage>
</organism>
<dbReference type="Proteomes" id="UP001239782">
    <property type="component" value="Chromosome"/>
</dbReference>
<reference evidence="1 2" key="1">
    <citation type="submission" date="2023-08" db="EMBL/GenBank/DDBJ databases">
        <title>Pleionea litopenaei sp. nov., isolated from stomach of juvenile Litopenaeus vannamei.</title>
        <authorList>
            <person name="Rho A.M."/>
            <person name="Hwang C.Y."/>
        </authorList>
    </citation>
    <scope>NUCLEOTIDE SEQUENCE [LARGE SCALE GENOMIC DNA]</scope>
    <source>
        <strain evidence="1 2">HL-JVS1</strain>
    </source>
</reference>
<protein>
    <recommendedName>
        <fullName evidence="3">Permuted papain-like amidase YaeF/Yiix C92 family enzyme</fullName>
    </recommendedName>
</protein>
<evidence type="ECO:0000313" key="2">
    <source>
        <dbReference type="Proteomes" id="UP001239782"/>
    </source>
</evidence>